<keyword evidence="3" id="KW-1185">Reference proteome</keyword>
<dbReference type="EMBL" id="CP118157">
    <property type="protein sequence ID" value="WOF23631.1"/>
    <property type="molecule type" value="Genomic_DNA"/>
</dbReference>
<feature type="transmembrane region" description="Helical" evidence="1">
    <location>
        <begin position="54"/>
        <end position="75"/>
    </location>
</feature>
<proteinExistence type="predicted"/>
<dbReference type="KEGG" id="mbet:N8K70_02825"/>
<gene>
    <name evidence="2" type="ORF">N8K70_02825</name>
</gene>
<feature type="transmembrane region" description="Helical" evidence="1">
    <location>
        <begin position="20"/>
        <end position="42"/>
    </location>
</feature>
<protein>
    <submittedName>
        <fullName evidence="2">Uncharacterized protein</fullName>
    </submittedName>
</protein>
<accession>A0AA97FHF8</accession>
<keyword evidence="1" id="KW-1133">Transmembrane helix</keyword>
<evidence type="ECO:0000313" key="3">
    <source>
        <dbReference type="Proteomes" id="UP001305498"/>
    </source>
</evidence>
<dbReference type="Proteomes" id="UP001305498">
    <property type="component" value="Chromosome"/>
</dbReference>
<reference evidence="2 3" key="1">
    <citation type="submission" date="2023-02" db="EMBL/GenBank/DDBJ databases">
        <title>Microbacterium betulae sp. nov., isolated from birch wood.</title>
        <authorList>
            <person name="Pasciak M."/>
            <person name="Pawlik K.J."/>
            <person name="Martynowski D."/>
            <person name="Laczmanski L."/>
            <person name="Ciekot J."/>
            <person name="Szponar B."/>
            <person name="Wojcik-Fatla A."/>
            <person name="Mackiewicz B."/>
            <person name="Farian E."/>
            <person name="Cholewa G."/>
            <person name="Cholewa A."/>
            <person name="Dutkiewicz J."/>
        </authorList>
    </citation>
    <scope>NUCLEOTIDE SEQUENCE [LARGE SCALE GENOMIC DNA]</scope>
    <source>
        <strain evidence="2 3">AB</strain>
    </source>
</reference>
<dbReference type="AlphaFoldDB" id="A0AA97FHF8"/>
<dbReference type="RefSeq" id="WP_317140102.1">
    <property type="nucleotide sequence ID" value="NZ_CP118157.1"/>
</dbReference>
<evidence type="ECO:0000256" key="1">
    <source>
        <dbReference type="SAM" id="Phobius"/>
    </source>
</evidence>
<name>A0AA97FHF8_9MICO</name>
<evidence type="ECO:0000313" key="2">
    <source>
        <dbReference type="EMBL" id="WOF23631.1"/>
    </source>
</evidence>
<sequence length="84" mass="8792">MSTTSFKDNLRHLSTRWLTLGALAGGLLCLVAVILFISIAAVSAGGDVPSASTAIQATVFLVIGLALTTWTSFALRRRTTSSSH</sequence>
<keyword evidence="1" id="KW-0472">Membrane</keyword>
<keyword evidence="1" id="KW-0812">Transmembrane</keyword>
<organism evidence="2 3">
    <name type="scientific">Microbacterium betulae</name>
    <dbReference type="NCBI Taxonomy" id="2981139"/>
    <lineage>
        <taxon>Bacteria</taxon>
        <taxon>Bacillati</taxon>
        <taxon>Actinomycetota</taxon>
        <taxon>Actinomycetes</taxon>
        <taxon>Micrococcales</taxon>
        <taxon>Microbacteriaceae</taxon>
        <taxon>Microbacterium</taxon>
    </lineage>
</organism>